<gene>
    <name evidence="1" type="ORF">H9948_08790</name>
</gene>
<accession>A0A9D2KYX0</accession>
<evidence type="ECO:0000313" key="2">
    <source>
        <dbReference type="Proteomes" id="UP000886856"/>
    </source>
</evidence>
<reference evidence="1" key="2">
    <citation type="submission" date="2021-04" db="EMBL/GenBank/DDBJ databases">
        <authorList>
            <person name="Gilroy R."/>
        </authorList>
    </citation>
    <scope>NUCLEOTIDE SEQUENCE</scope>
    <source>
        <strain evidence="1">CHK171-505</strain>
    </source>
</reference>
<dbReference type="Proteomes" id="UP000886856">
    <property type="component" value="Unassembled WGS sequence"/>
</dbReference>
<protein>
    <submittedName>
        <fullName evidence="1">Uncharacterized protein</fullName>
    </submittedName>
</protein>
<organism evidence="1 2">
    <name type="scientific">Candidatus Jeotgalibaca merdavium</name>
    <dbReference type="NCBI Taxonomy" id="2838627"/>
    <lineage>
        <taxon>Bacteria</taxon>
        <taxon>Bacillati</taxon>
        <taxon>Bacillota</taxon>
        <taxon>Bacilli</taxon>
        <taxon>Lactobacillales</taxon>
        <taxon>Carnobacteriaceae</taxon>
        <taxon>Jeotgalibaca</taxon>
    </lineage>
</organism>
<evidence type="ECO:0000313" key="1">
    <source>
        <dbReference type="EMBL" id="HJA90870.1"/>
    </source>
</evidence>
<sequence>MEENVDVWKEQKEKELETRINVLHFIDTVLTEEETKKNSAMVTAIAELLDKTKY</sequence>
<proteinExistence type="predicted"/>
<reference evidence="1" key="1">
    <citation type="journal article" date="2021" name="PeerJ">
        <title>Extensive microbial diversity within the chicken gut microbiome revealed by metagenomics and culture.</title>
        <authorList>
            <person name="Gilroy R."/>
            <person name="Ravi A."/>
            <person name="Getino M."/>
            <person name="Pursley I."/>
            <person name="Horton D.L."/>
            <person name="Alikhan N.F."/>
            <person name="Baker D."/>
            <person name="Gharbi K."/>
            <person name="Hall N."/>
            <person name="Watson M."/>
            <person name="Adriaenssens E.M."/>
            <person name="Foster-Nyarko E."/>
            <person name="Jarju S."/>
            <person name="Secka A."/>
            <person name="Antonio M."/>
            <person name="Oren A."/>
            <person name="Chaudhuri R.R."/>
            <person name="La Ragione R."/>
            <person name="Hildebrand F."/>
            <person name="Pallen M.J."/>
        </authorList>
    </citation>
    <scope>NUCLEOTIDE SEQUENCE</scope>
    <source>
        <strain evidence="1">CHK171-505</strain>
    </source>
</reference>
<dbReference type="AlphaFoldDB" id="A0A9D2KYX0"/>
<dbReference type="EMBL" id="DWYW01000200">
    <property type="protein sequence ID" value="HJA90870.1"/>
    <property type="molecule type" value="Genomic_DNA"/>
</dbReference>
<name>A0A9D2KYX0_9LACT</name>
<comment type="caution">
    <text evidence="1">The sequence shown here is derived from an EMBL/GenBank/DDBJ whole genome shotgun (WGS) entry which is preliminary data.</text>
</comment>